<dbReference type="EMBL" id="CADCXV010000747">
    <property type="protein sequence ID" value="CAB0034581.1"/>
    <property type="molecule type" value="Genomic_DNA"/>
</dbReference>
<sequence>MALRRKIYQGSLCASITAGRRDITENTCNLLHDFNSHDYKVEADGSRRQSNKCTASPELCSLIYMIQQQFRAMVDRQQQQQL</sequence>
<keyword evidence="2" id="KW-1185">Reference proteome</keyword>
<protein>
    <submittedName>
        <fullName evidence="1">Uncharacterized protein</fullName>
    </submittedName>
</protein>
<organism evidence="1 2">
    <name type="scientific">Trichogramma brassicae</name>
    <dbReference type="NCBI Taxonomy" id="86971"/>
    <lineage>
        <taxon>Eukaryota</taxon>
        <taxon>Metazoa</taxon>
        <taxon>Ecdysozoa</taxon>
        <taxon>Arthropoda</taxon>
        <taxon>Hexapoda</taxon>
        <taxon>Insecta</taxon>
        <taxon>Pterygota</taxon>
        <taxon>Neoptera</taxon>
        <taxon>Endopterygota</taxon>
        <taxon>Hymenoptera</taxon>
        <taxon>Apocrita</taxon>
        <taxon>Proctotrupomorpha</taxon>
        <taxon>Chalcidoidea</taxon>
        <taxon>Trichogrammatidae</taxon>
        <taxon>Trichogramma</taxon>
    </lineage>
</organism>
<feature type="non-terminal residue" evidence="1">
    <location>
        <position position="82"/>
    </location>
</feature>
<dbReference type="AlphaFoldDB" id="A0A6H5IIG5"/>
<gene>
    <name evidence="1" type="ORF">TBRA_LOCUS6479</name>
</gene>
<reference evidence="1 2" key="1">
    <citation type="submission" date="2020-02" db="EMBL/GenBank/DDBJ databases">
        <authorList>
            <person name="Ferguson B K."/>
        </authorList>
    </citation>
    <scope>NUCLEOTIDE SEQUENCE [LARGE SCALE GENOMIC DNA]</scope>
</reference>
<accession>A0A6H5IIG5</accession>
<name>A0A6H5IIG5_9HYME</name>
<evidence type="ECO:0000313" key="2">
    <source>
        <dbReference type="Proteomes" id="UP000479190"/>
    </source>
</evidence>
<evidence type="ECO:0000313" key="1">
    <source>
        <dbReference type="EMBL" id="CAB0034581.1"/>
    </source>
</evidence>
<dbReference type="Proteomes" id="UP000479190">
    <property type="component" value="Unassembled WGS sequence"/>
</dbReference>
<proteinExistence type="predicted"/>